<gene>
    <name evidence="5" type="ORF">IAB77_02415</name>
</gene>
<comment type="caution">
    <text evidence="5">The sequence shown here is derived from an EMBL/GenBank/DDBJ whole genome shotgun (WGS) entry which is preliminary data.</text>
</comment>
<evidence type="ECO:0000313" key="6">
    <source>
        <dbReference type="Proteomes" id="UP000824262"/>
    </source>
</evidence>
<dbReference type="EMBL" id="DVGA01000030">
    <property type="protein sequence ID" value="HIQ78094.1"/>
    <property type="molecule type" value="Genomic_DNA"/>
</dbReference>
<dbReference type="Gene3D" id="3.20.20.80">
    <property type="entry name" value="Glycosidases"/>
    <property type="match status" value="1"/>
</dbReference>
<proteinExistence type="inferred from homology"/>
<accession>A0A9D1CSJ7</accession>
<feature type="domain" description="Glycoside hydrolase family 20 catalytic" evidence="4">
    <location>
        <begin position="5"/>
        <end position="284"/>
    </location>
</feature>
<dbReference type="SUPFAM" id="SSF51445">
    <property type="entry name" value="(Trans)glycosidases"/>
    <property type="match status" value="1"/>
</dbReference>
<comment type="similarity">
    <text evidence="1">Belongs to the glycosyl hydrolase 20 family.</text>
</comment>
<evidence type="ECO:0000313" key="5">
    <source>
        <dbReference type="EMBL" id="HIQ78094.1"/>
    </source>
</evidence>
<dbReference type="InterPro" id="IPR015883">
    <property type="entry name" value="Glyco_hydro_20_cat"/>
</dbReference>
<evidence type="ECO:0000256" key="3">
    <source>
        <dbReference type="PIRSR" id="PIRSR625705-1"/>
    </source>
</evidence>
<keyword evidence="2" id="KW-0378">Hydrolase</keyword>
<evidence type="ECO:0000256" key="2">
    <source>
        <dbReference type="ARBA" id="ARBA00022801"/>
    </source>
</evidence>
<organism evidence="5 6">
    <name type="scientific">Candidatus Scatomorpha intestinavium</name>
    <dbReference type="NCBI Taxonomy" id="2840922"/>
    <lineage>
        <taxon>Bacteria</taxon>
        <taxon>Bacillati</taxon>
        <taxon>Bacillota</taxon>
        <taxon>Clostridia</taxon>
        <taxon>Eubacteriales</taxon>
        <taxon>Candidatus Scatomorpha</taxon>
    </lineage>
</organism>
<dbReference type="PANTHER" id="PTHR43678:SF1">
    <property type="entry name" value="BETA-N-ACETYLHEXOSAMINIDASE"/>
    <property type="match status" value="1"/>
</dbReference>
<dbReference type="PRINTS" id="PR00738">
    <property type="entry name" value="GLHYDRLASE20"/>
</dbReference>
<protein>
    <submittedName>
        <fullName evidence="5">Family 20 glycosylhydrolase</fullName>
    </submittedName>
</protein>
<feature type="active site" description="Proton donor" evidence="3">
    <location>
        <position position="174"/>
    </location>
</feature>
<dbReference type="AlphaFoldDB" id="A0A9D1CSJ7"/>
<dbReference type="InterPro" id="IPR052764">
    <property type="entry name" value="GH20_Enzymes"/>
</dbReference>
<dbReference type="Pfam" id="PF00728">
    <property type="entry name" value="Glyco_hydro_20"/>
    <property type="match status" value="1"/>
</dbReference>
<evidence type="ECO:0000256" key="1">
    <source>
        <dbReference type="ARBA" id="ARBA00006285"/>
    </source>
</evidence>
<dbReference type="Proteomes" id="UP000824262">
    <property type="component" value="Unassembled WGS sequence"/>
</dbReference>
<sequence length="349" mass="38831">MKRCAYRVVHLDAGRKYYSTENLRKIIDNAAAAGFGQLELYFSDHQGLRFALDDMRVVTPQRTYDLAGAPGDGFGEEGNNPDGTDKYLTEPEMDALIAYAAEKGVEIVPAMGAPGHLGAVLMQPDAEHLRYPGSRGSVDITRAEGRDFALALLEKYAVYFASRGCRYFNFCADEFANDLGEHRMGYEMIYMNGMYKEHFVPFFNAAAAMIKSHGLIPRCFNDGVFYNEDDEGVGFDREVEICYWTHGWEGYRLASAGYLAAKGFRLINADSTYYWVLGKNEWPDGAARAADFEPDHFNNCEGRIEAAGAMMCFWCDMADSDGPDEGAAVAEKTAGIIAEFGRTLDRKCE</sequence>
<dbReference type="GO" id="GO:0005975">
    <property type="term" value="P:carbohydrate metabolic process"/>
    <property type="evidence" value="ECO:0007669"/>
    <property type="project" value="InterPro"/>
</dbReference>
<dbReference type="GO" id="GO:0004563">
    <property type="term" value="F:beta-N-acetylhexosaminidase activity"/>
    <property type="evidence" value="ECO:0007669"/>
    <property type="project" value="InterPro"/>
</dbReference>
<dbReference type="PANTHER" id="PTHR43678">
    <property type="entry name" value="PUTATIVE (AFU_ORTHOLOGUE AFUA_2G00640)-RELATED"/>
    <property type="match status" value="1"/>
</dbReference>
<dbReference type="InterPro" id="IPR025705">
    <property type="entry name" value="Beta_hexosaminidase_sua/sub"/>
</dbReference>
<name>A0A9D1CSJ7_9FIRM</name>
<reference evidence="5" key="1">
    <citation type="submission" date="2020-10" db="EMBL/GenBank/DDBJ databases">
        <authorList>
            <person name="Gilroy R."/>
        </authorList>
    </citation>
    <scope>NUCLEOTIDE SEQUENCE</scope>
    <source>
        <strain evidence="5">ChiBcolR7-354</strain>
    </source>
</reference>
<dbReference type="InterPro" id="IPR017853">
    <property type="entry name" value="GH"/>
</dbReference>
<reference evidence="5" key="2">
    <citation type="journal article" date="2021" name="PeerJ">
        <title>Extensive microbial diversity within the chicken gut microbiome revealed by metagenomics and culture.</title>
        <authorList>
            <person name="Gilroy R."/>
            <person name="Ravi A."/>
            <person name="Getino M."/>
            <person name="Pursley I."/>
            <person name="Horton D.L."/>
            <person name="Alikhan N.F."/>
            <person name="Baker D."/>
            <person name="Gharbi K."/>
            <person name="Hall N."/>
            <person name="Watson M."/>
            <person name="Adriaenssens E.M."/>
            <person name="Foster-Nyarko E."/>
            <person name="Jarju S."/>
            <person name="Secka A."/>
            <person name="Antonio M."/>
            <person name="Oren A."/>
            <person name="Chaudhuri R.R."/>
            <person name="La Ragione R."/>
            <person name="Hildebrand F."/>
            <person name="Pallen M.J."/>
        </authorList>
    </citation>
    <scope>NUCLEOTIDE SEQUENCE</scope>
    <source>
        <strain evidence="5">ChiBcolR7-354</strain>
    </source>
</reference>
<evidence type="ECO:0000259" key="4">
    <source>
        <dbReference type="Pfam" id="PF00728"/>
    </source>
</evidence>